<proteinExistence type="predicted"/>
<dbReference type="AlphaFoldDB" id="A0A371D8I2"/>
<dbReference type="Proteomes" id="UP000256964">
    <property type="component" value="Unassembled WGS sequence"/>
</dbReference>
<feature type="compositionally biased region" description="Basic and acidic residues" evidence="1">
    <location>
        <begin position="45"/>
        <end position="60"/>
    </location>
</feature>
<keyword evidence="3" id="KW-1185">Reference proteome</keyword>
<sequence length="89" mass="8933">MSNNANTATAPTASATTPAKSSTPTSTAKGADDTKSIASTSTLYDAKDNKADSKKTKKGDTLGASSTAFSKTAKEQGWAAPTATRPSFG</sequence>
<organism evidence="2 3">
    <name type="scientific">Lentinus brumalis</name>
    <dbReference type="NCBI Taxonomy" id="2498619"/>
    <lineage>
        <taxon>Eukaryota</taxon>
        <taxon>Fungi</taxon>
        <taxon>Dikarya</taxon>
        <taxon>Basidiomycota</taxon>
        <taxon>Agaricomycotina</taxon>
        <taxon>Agaricomycetes</taxon>
        <taxon>Polyporales</taxon>
        <taxon>Polyporaceae</taxon>
        <taxon>Lentinus</taxon>
    </lineage>
</organism>
<feature type="compositionally biased region" description="Low complexity" evidence="1">
    <location>
        <begin position="1"/>
        <end position="29"/>
    </location>
</feature>
<gene>
    <name evidence="2" type="ORF">OH76DRAFT_1556838</name>
</gene>
<accession>A0A371D8I2</accession>
<protein>
    <submittedName>
        <fullName evidence="2">Uncharacterized protein</fullName>
    </submittedName>
</protein>
<evidence type="ECO:0000313" key="2">
    <source>
        <dbReference type="EMBL" id="RDX48844.1"/>
    </source>
</evidence>
<dbReference type="EMBL" id="KZ857409">
    <property type="protein sequence ID" value="RDX48844.1"/>
    <property type="molecule type" value="Genomic_DNA"/>
</dbReference>
<feature type="region of interest" description="Disordered" evidence="1">
    <location>
        <begin position="1"/>
        <end position="89"/>
    </location>
</feature>
<evidence type="ECO:0000256" key="1">
    <source>
        <dbReference type="SAM" id="MobiDB-lite"/>
    </source>
</evidence>
<reference evidence="2 3" key="1">
    <citation type="journal article" date="2018" name="Biotechnol. Biofuels">
        <title>Integrative visual omics of the white-rot fungus Polyporus brumalis exposes the biotechnological potential of its oxidative enzymes for delignifying raw plant biomass.</title>
        <authorList>
            <person name="Miyauchi S."/>
            <person name="Rancon A."/>
            <person name="Drula E."/>
            <person name="Hage H."/>
            <person name="Chaduli D."/>
            <person name="Favel A."/>
            <person name="Grisel S."/>
            <person name="Henrissat B."/>
            <person name="Herpoel-Gimbert I."/>
            <person name="Ruiz-Duenas F.J."/>
            <person name="Chevret D."/>
            <person name="Hainaut M."/>
            <person name="Lin J."/>
            <person name="Wang M."/>
            <person name="Pangilinan J."/>
            <person name="Lipzen A."/>
            <person name="Lesage-Meessen L."/>
            <person name="Navarro D."/>
            <person name="Riley R."/>
            <person name="Grigoriev I.V."/>
            <person name="Zhou S."/>
            <person name="Raouche S."/>
            <person name="Rosso M.N."/>
        </authorList>
    </citation>
    <scope>NUCLEOTIDE SEQUENCE [LARGE SCALE GENOMIC DNA]</scope>
    <source>
        <strain evidence="2 3">BRFM 1820</strain>
    </source>
</reference>
<evidence type="ECO:0000313" key="3">
    <source>
        <dbReference type="Proteomes" id="UP000256964"/>
    </source>
</evidence>
<name>A0A371D8I2_9APHY</name>